<evidence type="ECO:0000256" key="12">
    <source>
        <dbReference type="PIRSR" id="PIRSR036565-1"/>
    </source>
</evidence>
<dbReference type="KEGG" id="slz:B5P37_05535"/>
<dbReference type="Pfam" id="PF00205">
    <property type="entry name" value="TPP_enzyme_M"/>
    <property type="match status" value="1"/>
</dbReference>
<dbReference type="PIRSF" id="PIRSF036565">
    <property type="entry name" value="Pyruvt_ip_decrb"/>
    <property type="match status" value="1"/>
</dbReference>
<feature type="binding site" evidence="12">
    <location>
        <position position="464"/>
    </location>
    <ligand>
        <name>pyruvate</name>
        <dbReference type="ChEBI" id="CHEBI:15361"/>
        <label>1</label>
        <note>substrate; ligand shared between two neighboring subunits</note>
    </ligand>
</feature>
<dbReference type="GO" id="GO:0030976">
    <property type="term" value="F:thiamine pyrophosphate binding"/>
    <property type="evidence" value="ECO:0007669"/>
    <property type="project" value="InterPro"/>
</dbReference>
<feature type="domain" description="Thiamine pyrophosphate enzyme central" evidence="15">
    <location>
        <begin position="195"/>
        <end position="317"/>
    </location>
</feature>
<keyword evidence="8" id="KW-0210">Decarboxylase</keyword>
<evidence type="ECO:0000256" key="6">
    <source>
        <dbReference type="ARBA" id="ARBA00022428"/>
    </source>
</evidence>
<comment type="cofactor">
    <cofactor evidence="13">
        <name>Mg(2+)</name>
        <dbReference type="ChEBI" id="CHEBI:18420"/>
    </cofactor>
    <text evidence="13">Binds 1 Mg(2+) per subunit.</text>
</comment>
<evidence type="ECO:0000259" key="16">
    <source>
        <dbReference type="Pfam" id="PF02775"/>
    </source>
</evidence>
<feature type="domain" description="Thiamine pyrophosphate enzyme N-terminal TPP-binding" evidence="17">
    <location>
        <begin position="5"/>
        <end position="112"/>
    </location>
</feature>
<feature type="binding site" evidence="12">
    <location>
        <position position="27"/>
    </location>
    <ligand>
        <name>pyruvate</name>
        <dbReference type="ChEBI" id="CHEBI:15361"/>
        <label>1</label>
        <note>substrate; ligand shared between two neighboring subunits</note>
    </ligand>
</feature>
<evidence type="ECO:0000256" key="13">
    <source>
        <dbReference type="PIRSR" id="PIRSR036565-2"/>
    </source>
</evidence>
<evidence type="ECO:0000256" key="10">
    <source>
        <dbReference type="ARBA" id="ARBA00023052"/>
    </source>
</evidence>
<dbReference type="Gene3D" id="3.40.50.1220">
    <property type="entry name" value="TPP-binding domain"/>
    <property type="match status" value="1"/>
</dbReference>
<dbReference type="Proteomes" id="UP000242864">
    <property type="component" value="Chromosome"/>
</dbReference>
<dbReference type="AlphaFoldDB" id="A0AAC9RR75"/>
<feature type="binding site" evidence="13">
    <location>
        <position position="431"/>
    </location>
    <ligand>
        <name>Mg(2+)</name>
        <dbReference type="ChEBI" id="CHEBI:18420"/>
    </ligand>
</feature>
<comment type="similarity">
    <text evidence="4 14">Belongs to the TPP enzyme family.</text>
</comment>
<keyword evidence="6" id="KW-0474">Menaquinone biosynthesis</keyword>
<name>A0AAC9RR75_9STAP</name>
<dbReference type="GO" id="GO:0000949">
    <property type="term" value="P:aromatic amino acid family catabolic process to alcohol via Ehrlich pathway"/>
    <property type="evidence" value="ECO:0007669"/>
    <property type="project" value="TreeGrafter"/>
</dbReference>
<dbReference type="CDD" id="cd07038">
    <property type="entry name" value="TPP_PYR_PDC_IPDC_like"/>
    <property type="match status" value="1"/>
</dbReference>
<evidence type="ECO:0000256" key="5">
    <source>
        <dbReference type="ARBA" id="ARBA00020054"/>
    </source>
</evidence>
<feature type="binding site" evidence="12">
    <location>
        <position position="114"/>
    </location>
    <ligand>
        <name>pyruvate</name>
        <dbReference type="ChEBI" id="CHEBI:15361"/>
        <label>1</label>
        <note>substrate; ligand shared between two neighboring subunits</note>
    </ligand>
</feature>
<accession>A0AAC9RR75</accession>
<comment type="function">
    <text evidence="3">Decarboxylates branched-chain and aromatic alpha-keto acids to aldehydes.</text>
</comment>
<proteinExistence type="inferred from homology"/>
<evidence type="ECO:0000256" key="8">
    <source>
        <dbReference type="ARBA" id="ARBA00022793"/>
    </source>
</evidence>
<dbReference type="Gene3D" id="3.40.50.970">
    <property type="match status" value="2"/>
</dbReference>
<dbReference type="InterPro" id="IPR011766">
    <property type="entry name" value="TPP_enzyme_TPP-bd"/>
</dbReference>
<gene>
    <name evidence="18" type="ORF">B5P37_05535</name>
</gene>
<dbReference type="SUPFAM" id="SSF52518">
    <property type="entry name" value="Thiamin diphosphate-binding fold (THDP-binding)"/>
    <property type="match status" value="2"/>
</dbReference>
<dbReference type="GO" id="GO:0004737">
    <property type="term" value="F:pyruvate decarboxylase activity"/>
    <property type="evidence" value="ECO:0007669"/>
    <property type="project" value="TreeGrafter"/>
</dbReference>
<comment type="cofactor">
    <cofactor evidence="2">
        <name>thiamine diphosphate</name>
        <dbReference type="ChEBI" id="CHEBI:58937"/>
    </cofactor>
</comment>
<dbReference type="PANTHER" id="PTHR43452:SF30">
    <property type="entry name" value="PYRUVATE DECARBOXYLASE ISOZYME 1-RELATED"/>
    <property type="match status" value="1"/>
</dbReference>
<keyword evidence="19" id="KW-1185">Reference proteome</keyword>
<dbReference type="InterPro" id="IPR029035">
    <property type="entry name" value="DHS-like_NAD/FAD-binding_dom"/>
</dbReference>
<evidence type="ECO:0000256" key="4">
    <source>
        <dbReference type="ARBA" id="ARBA00007812"/>
    </source>
</evidence>
<dbReference type="Pfam" id="PF02775">
    <property type="entry name" value="TPP_enzyme_C"/>
    <property type="match status" value="1"/>
</dbReference>
<organism evidence="18 19">
    <name type="scientific">Staphylococcus lutrae</name>
    <dbReference type="NCBI Taxonomy" id="155085"/>
    <lineage>
        <taxon>Bacteria</taxon>
        <taxon>Bacillati</taxon>
        <taxon>Bacillota</taxon>
        <taxon>Bacilli</taxon>
        <taxon>Bacillales</taxon>
        <taxon>Staphylococcaceae</taxon>
        <taxon>Staphylococcus</taxon>
    </lineage>
</organism>
<feature type="binding site" evidence="13">
    <location>
        <position position="460"/>
    </location>
    <ligand>
        <name>Mg(2+)</name>
        <dbReference type="ChEBI" id="CHEBI:18420"/>
    </ligand>
</feature>
<protein>
    <recommendedName>
        <fullName evidence="5">Alpha-keto-acid decarboxylase</fullName>
    </recommendedName>
</protein>
<evidence type="ECO:0000256" key="1">
    <source>
        <dbReference type="ARBA" id="ARBA00001920"/>
    </source>
</evidence>
<dbReference type="InterPro" id="IPR012000">
    <property type="entry name" value="Thiamin_PyroP_enz_cen_dom"/>
</dbReference>
<dbReference type="InterPro" id="IPR012110">
    <property type="entry name" value="PDC/IPDC-like"/>
</dbReference>
<evidence type="ECO:0000256" key="14">
    <source>
        <dbReference type="RuleBase" id="RU362132"/>
    </source>
</evidence>
<dbReference type="InterPro" id="IPR047213">
    <property type="entry name" value="TPP_PYR_PDC_IPDC-like"/>
</dbReference>
<dbReference type="PANTHER" id="PTHR43452">
    <property type="entry name" value="PYRUVATE DECARBOXYLASE"/>
    <property type="match status" value="1"/>
</dbReference>
<dbReference type="FunFam" id="3.40.50.970:FF:000019">
    <property type="entry name" value="Pyruvate decarboxylase isozyme"/>
    <property type="match status" value="1"/>
</dbReference>
<feature type="binding site" evidence="13">
    <location>
        <position position="458"/>
    </location>
    <ligand>
        <name>Mg(2+)</name>
        <dbReference type="ChEBI" id="CHEBI:18420"/>
    </ligand>
</feature>
<dbReference type="Pfam" id="PF02776">
    <property type="entry name" value="TPP_enzyme_N"/>
    <property type="match status" value="1"/>
</dbReference>
<dbReference type="GO" id="GO:0000287">
    <property type="term" value="F:magnesium ion binding"/>
    <property type="evidence" value="ECO:0007669"/>
    <property type="project" value="InterPro"/>
</dbReference>
<comment type="cofactor">
    <cofactor evidence="1">
        <name>a metal cation</name>
        <dbReference type="ChEBI" id="CHEBI:25213"/>
    </cofactor>
</comment>
<evidence type="ECO:0000313" key="18">
    <source>
        <dbReference type="EMBL" id="ARJ50818.1"/>
    </source>
</evidence>
<evidence type="ECO:0000313" key="19">
    <source>
        <dbReference type="Proteomes" id="UP000242864"/>
    </source>
</evidence>
<keyword evidence="10 14" id="KW-0786">Thiamine pyrophosphate</keyword>
<evidence type="ECO:0000256" key="2">
    <source>
        <dbReference type="ARBA" id="ARBA00001964"/>
    </source>
</evidence>
<evidence type="ECO:0000259" key="17">
    <source>
        <dbReference type="Pfam" id="PF02776"/>
    </source>
</evidence>
<dbReference type="InterPro" id="IPR029061">
    <property type="entry name" value="THDP-binding"/>
</dbReference>
<keyword evidence="18" id="KW-0670">Pyruvate</keyword>
<keyword evidence="7 13" id="KW-0479">Metal-binding</keyword>
<reference evidence="18 19" key="1">
    <citation type="submission" date="2017-04" db="EMBL/GenBank/DDBJ databases">
        <authorList>
            <person name="Veseli I.A."/>
            <person name="Tang C."/>
            <person name="Pombert J.-F."/>
        </authorList>
    </citation>
    <scope>NUCLEOTIDE SEQUENCE [LARGE SCALE GENOMIC DNA]</scope>
    <source>
        <strain evidence="18 19">ATCC 700373</strain>
    </source>
</reference>
<dbReference type="SUPFAM" id="SSF52467">
    <property type="entry name" value="DHS-like NAD/FAD-binding domain"/>
    <property type="match status" value="1"/>
</dbReference>
<feature type="binding site" evidence="12">
    <location>
        <position position="155"/>
    </location>
    <ligand>
        <name>pyruvate</name>
        <dbReference type="ChEBI" id="CHEBI:15361"/>
        <label>2</label>
        <note>allosteric activator</note>
    </ligand>
</feature>
<evidence type="ECO:0000256" key="11">
    <source>
        <dbReference type="ARBA" id="ARBA00023239"/>
    </source>
</evidence>
<dbReference type="GO" id="GO:0005829">
    <property type="term" value="C:cytosol"/>
    <property type="evidence" value="ECO:0007669"/>
    <property type="project" value="TreeGrafter"/>
</dbReference>
<dbReference type="EMBL" id="CP020773">
    <property type="protein sequence ID" value="ARJ50818.1"/>
    <property type="molecule type" value="Genomic_DNA"/>
</dbReference>
<evidence type="ECO:0000256" key="9">
    <source>
        <dbReference type="ARBA" id="ARBA00022842"/>
    </source>
</evidence>
<keyword evidence="9 13" id="KW-0460">Magnesium</keyword>
<evidence type="ECO:0000256" key="3">
    <source>
        <dbReference type="ARBA" id="ARBA00002938"/>
    </source>
</evidence>
<dbReference type="FunFam" id="3.40.50.970:FF:000024">
    <property type="entry name" value="Pyruvate decarboxylase isozyme"/>
    <property type="match status" value="1"/>
</dbReference>
<keyword evidence="11" id="KW-0456">Lyase</keyword>
<dbReference type="CDD" id="cd02005">
    <property type="entry name" value="TPP_PDC_IPDC"/>
    <property type="match status" value="1"/>
</dbReference>
<dbReference type="InterPro" id="IPR047214">
    <property type="entry name" value="TPP_PDC_IPDC"/>
</dbReference>
<feature type="domain" description="Thiamine pyrophosphate enzyme TPP-binding" evidence="16">
    <location>
        <begin position="392"/>
        <end position="475"/>
    </location>
</feature>
<dbReference type="InterPro" id="IPR012001">
    <property type="entry name" value="Thiamin_PyroP_enz_TPP-bd_dom"/>
</dbReference>
<dbReference type="RefSeq" id="WP_085237296.1">
    <property type="nucleotide sequence ID" value="NZ_CP020773.1"/>
</dbReference>
<evidence type="ECO:0000256" key="7">
    <source>
        <dbReference type="ARBA" id="ARBA00022723"/>
    </source>
</evidence>
<evidence type="ECO:0000259" key="15">
    <source>
        <dbReference type="Pfam" id="PF00205"/>
    </source>
</evidence>
<sequence length="542" mass="60422">MKVRIGKLIMDELSRYGVEKVFGVPGDYNLPFLDDVIAHENMEWVGNANELNASYAADGYARIKGLGALVTTYGVGELSAINGIGGAFAERVPVVQIVGAPPTISARNGDYRHHTLGEGNYNDFTNMYGPVSAYQVEITPENAVTEIPYAIRMAYEHKRPVHIHLPIDVSTQEVEFSEYKINQILPSIDTQVMVEKIETALKQAKSPVVIVGREINAFRLESEFETFVAHTNLPVAQLNFGKGAIDEHSPNYIGIYSGKTSEDAVRKLVDESDLILNIGAKLTDAATAQFSQGFDMAHVVFINENDVKVSDTHYRQVRLKDVLEGLATIDYHYDQPIDSFESTRQKVEVEDVEAPITQEIYQQLMNEFVKPHDIVVAEQGTSFFIGADIPLGKDNAFVAQPLWGSIGYTLPALLGTQLADTERRNILMIGDGSLQLTVQAFSTILKWNLKPIVFVINNDGYTIERKIHGERAVYNDIPMWQNAELPKMMTTENKALATYQAKTVKALREVLQRVEQAPDKMHVIEVFMDKDDAPKTLLGLKE</sequence>
<dbReference type="GO" id="GO:0009234">
    <property type="term" value="P:menaquinone biosynthetic process"/>
    <property type="evidence" value="ECO:0007669"/>
    <property type="project" value="UniProtKB-KW"/>
</dbReference>